<organism evidence="2 3">
    <name type="scientific">Tessaracoccus flavescens</name>
    <dbReference type="NCBI Taxonomy" id="399497"/>
    <lineage>
        <taxon>Bacteria</taxon>
        <taxon>Bacillati</taxon>
        <taxon>Actinomycetota</taxon>
        <taxon>Actinomycetes</taxon>
        <taxon>Propionibacteriales</taxon>
        <taxon>Propionibacteriaceae</taxon>
        <taxon>Tessaracoccus</taxon>
    </lineage>
</organism>
<evidence type="ECO:0000313" key="3">
    <source>
        <dbReference type="Proteomes" id="UP000188235"/>
    </source>
</evidence>
<accession>A0A1Q2CYF6</accession>
<dbReference type="Proteomes" id="UP000188235">
    <property type="component" value="Chromosome"/>
</dbReference>
<dbReference type="KEGG" id="tfa:BW733_10200"/>
<keyword evidence="3" id="KW-1185">Reference proteome</keyword>
<dbReference type="EMBL" id="CP019607">
    <property type="protein sequence ID" value="AQP51145.1"/>
    <property type="molecule type" value="Genomic_DNA"/>
</dbReference>
<gene>
    <name evidence="2" type="ORF">BW733_10200</name>
</gene>
<feature type="region of interest" description="Disordered" evidence="1">
    <location>
        <begin position="1"/>
        <end position="71"/>
    </location>
</feature>
<proteinExistence type="predicted"/>
<sequence>MMRLWKMKNTHGDGDGHQHRGGQLQGELVAGPELTRDERADTGGEGVQFGTLPGDDEDSRRVHEQGRIMPK</sequence>
<dbReference type="AlphaFoldDB" id="A0A1Q2CYF6"/>
<name>A0A1Q2CYF6_9ACTN</name>
<evidence type="ECO:0000256" key="1">
    <source>
        <dbReference type="SAM" id="MobiDB-lite"/>
    </source>
</evidence>
<evidence type="ECO:0000313" key="2">
    <source>
        <dbReference type="EMBL" id="AQP51145.1"/>
    </source>
</evidence>
<reference evidence="2 3" key="1">
    <citation type="journal article" date="2008" name="Int. J. Syst. Evol. Microbiol.">
        <title>Tessaracoccus flavescens sp. nov., isolated from marine sediment.</title>
        <authorList>
            <person name="Lee D.W."/>
            <person name="Lee S.D."/>
        </authorList>
    </citation>
    <scope>NUCLEOTIDE SEQUENCE [LARGE SCALE GENOMIC DNA]</scope>
    <source>
        <strain evidence="2 3">SST-39T</strain>
    </source>
</reference>
<feature type="compositionally biased region" description="Basic and acidic residues" evidence="1">
    <location>
        <begin position="58"/>
        <end position="71"/>
    </location>
</feature>
<protein>
    <submittedName>
        <fullName evidence="2">Uncharacterized protein</fullName>
    </submittedName>
</protein>